<evidence type="ECO:0000313" key="1">
    <source>
        <dbReference type="EMBL" id="CAL8127301.1"/>
    </source>
</evidence>
<keyword evidence="2" id="KW-1185">Reference proteome</keyword>
<reference evidence="1 2" key="1">
    <citation type="submission" date="2024-08" db="EMBL/GenBank/DDBJ databases">
        <authorList>
            <person name="Cucini C."/>
            <person name="Frati F."/>
        </authorList>
    </citation>
    <scope>NUCLEOTIDE SEQUENCE [LARGE SCALE GENOMIC DNA]</scope>
</reference>
<dbReference type="EMBL" id="CAXLJM020000072">
    <property type="protein sequence ID" value="CAL8127301.1"/>
    <property type="molecule type" value="Genomic_DNA"/>
</dbReference>
<protein>
    <submittedName>
        <fullName evidence="1">Uncharacterized protein</fullName>
    </submittedName>
</protein>
<dbReference type="Proteomes" id="UP001642540">
    <property type="component" value="Unassembled WGS sequence"/>
</dbReference>
<accession>A0ABP1REA1</accession>
<gene>
    <name evidence="1" type="ORF">ODALV1_LOCUS21773</name>
</gene>
<organism evidence="1 2">
    <name type="scientific">Orchesella dallaii</name>
    <dbReference type="NCBI Taxonomy" id="48710"/>
    <lineage>
        <taxon>Eukaryota</taxon>
        <taxon>Metazoa</taxon>
        <taxon>Ecdysozoa</taxon>
        <taxon>Arthropoda</taxon>
        <taxon>Hexapoda</taxon>
        <taxon>Collembola</taxon>
        <taxon>Entomobryomorpha</taxon>
        <taxon>Entomobryoidea</taxon>
        <taxon>Orchesellidae</taxon>
        <taxon>Orchesellinae</taxon>
        <taxon>Orchesella</taxon>
    </lineage>
</organism>
<comment type="caution">
    <text evidence="1">The sequence shown here is derived from an EMBL/GenBank/DDBJ whole genome shotgun (WGS) entry which is preliminary data.</text>
</comment>
<sequence>MAASASKCITGAASYSSQSRDMIIFSSSSPSSSLSVFINHETTTSSICGRVVSISNCAVQCQKNPLLRSCFRVTICVYIWCVVCDTVLVVQCHPMGYMGYGAHTP</sequence>
<name>A0ABP1REA1_9HEXA</name>
<proteinExistence type="predicted"/>
<evidence type="ECO:0000313" key="2">
    <source>
        <dbReference type="Proteomes" id="UP001642540"/>
    </source>
</evidence>